<feature type="compositionally biased region" description="Low complexity" evidence="5">
    <location>
        <begin position="405"/>
        <end position="417"/>
    </location>
</feature>
<reference evidence="8" key="1">
    <citation type="submission" date="2014-12" db="EMBL/GenBank/DDBJ databases">
        <title>Genome Sequence of Valsa Canker Pathogens Uncovers a Specific Adaption of Colonization on Woody Bark.</title>
        <authorList>
            <person name="Yin Z."/>
            <person name="Liu H."/>
            <person name="Gao X."/>
            <person name="Li Z."/>
            <person name="Song N."/>
            <person name="Ke X."/>
            <person name="Dai Q."/>
            <person name="Wu Y."/>
            <person name="Sun Y."/>
            <person name="Xu J.-R."/>
            <person name="Kang Z.K."/>
            <person name="Wang L."/>
            <person name="Huang L."/>
        </authorList>
    </citation>
    <scope>NUCLEOTIDE SEQUENCE [LARGE SCALE GENOMIC DNA]</scope>
    <source>
        <strain evidence="8">SXYL134</strain>
    </source>
</reference>
<dbReference type="InterPro" id="IPR025829">
    <property type="entry name" value="Zn_knuckle_CX2CX3GHX4C"/>
</dbReference>
<dbReference type="SUPFAM" id="SSF57756">
    <property type="entry name" value="Retrovirus zinc finger-like domains"/>
    <property type="match status" value="1"/>
</dbReference>
<dbReference type="Gene3D" id="4.10.60.10">
    <property type="entry name" value="Zinc finger, CCHC-type"/>
    <property type="match status" value="1"/>
</dbReference>
<evidence type="ECO:0000256" key="5">
    <source>
        <dbReference type="SAM" id="MobiDB-lite"/>
    </source>
</evidence>
<evidence type="ECO:0000259" key="6">
    <source>
        <dbReference type="PROSITE" id="PS50158"/>
    </source>
</evidence>
<dbReference type="AlphaFoldDB" id="A0A194UT61"/>
<protein>
    <submittedName>
        <fullName evidence="7">Protein MPE1</fullName>
    </submittedName>
</protein>
<evidence type="ECO:0000256" key="2">
    <source>
        <dbReference type="ARBA" id="ARBA00022771"/>
    </source>
</evidence>
<feature type="compositionally biased region" description="Polar residues" evidence="5">
    <location>
        <begin position="567"/>
        <end position="577"/>
    </location>
</feature>
<keyword evidence="2 4" id="KW-0863">Zinc-finger</keyword>
<gene>
    <name evidence="7" type="ORF">VP1G_02237</name>
</gene>
<dbReference type="EMBL" id="KN714676">
    <property type="protein sequence ID" value="KUI54809.1"/>
    <property type="molecule type" value="Genomic_DNA"/>
</dbReference>
<feature type="region of interest" description="Disordered" evidence="5">
    <location>
        <begin position="340"/>
        <end position="428"/>
    </location>
</feature>
<dbReference type="Pfam" id="PF13696">
    <property type="entry name" value="zf-CCHC_2"/>
    <property type="match status" value="1"/>
</dbReference>
<evidence type="ECO:0000256" key="4">
    <source>
        <dbReference type="PROSITE-ProRule" id="PRU00047"/>
    </source>
</evidence>
<evidence type="ECO:0000256" key="3">
    <source>
        <dbReference type="ARBA" id="ARBA00022833"/>
    </source>
</evidence>
<feature type="compositionally biased region" description="Basic and acidic residues" evidence="5">
    <location>
        <begin position="351"/>
        <end position="360"/>
    </location>
</feature>
<keyword evidence="1" id="KW-0479">Metal-binding</keyword>
<keyword evidence="3" id="KW-0862">Zinc</keyword>
<sequence length="626" mass="70728">MEKGGIGQQGLKELGNDSFRDITLKELDKYVQGHGQDVLNTYLGWLQEQLNDWDLSDSAVLRPQIDSWCASLRFHGLDDQSIFDAFAVWKIKEIENDASNARRFLVTEEELRSVLSLEQAIDQSSPEVKQGQSGIITVQDEKSIDVSSGTENSEVEFLGWKDPSNKHNTTKTVHNTNAESMRSTVANQENQPMHRDAYGDRNASTSSIRSKNRPGNRQGKGPLPREYVCNRCRKKGHHVEDCPTNLDPSYDQIPEHGYKCYCCGAQRQHLTTLCPGNRNPQSLTQQRIRAGIITDEPSASMASDHYRPTYSKPHKRERELSGDVDANYIHEDRRALMKLDDDDLINPNRRALSERPDHHRQSPQPDMKTGSNRGSHYSPPPSKRRRMRNERQLERQRERIRRSNQKSNKPSSQPQSSGKDNEDSTGLLPQVIHHSSKKDGRLSPWDEGDAGIDLSNLHLYSSKKRPLDSDFCESAGPEAALQLLFPDADPPWVSDMVNFDVDKFFDELDVFMENRAVSPDSRETKAGPDLKLCDIKEDEASTLSKADKNQTHRTDVGHKMEVYSNEGRATSKSSSSPAHGADLESTTEVGRDGHQLLLKPDMSHVEYDEALLRLVLQEQDLGNNLL</sequence>
<proteinExistence type="predicted"/>
<dbReference type="Proteomes" id="UP000078576">
    <property type="component" value="Unassembled WGS sequence"/>
</dbReference>
<organism evidence="7 8">
    <name type="scientific">Cytospora mali</name>
    <name type="common">Apple Valsa canker fungus</name>
    <name type="synonym">Valsa mali</name>
    <dbReference type="NCBI Taxonomy" id="578113"/>
    <lineage>
        <taxon>Eukaryota</taxon>
        <taxon>Fungi</taxon>
        <taxon>Dikarya</taxon>
        <taxon>Ascomycota</taxon>
        <taxon>Pezizomycotina</taxon>
        <taxon>Sordariomycetes</taxon>
        <taxon>Sordariomycetidae</taxon>
        <taxon>Diaporthales</taxon>
        <taxon>Cytosporaceae</taxon>
        <taxon>Cytospora</taxon>
    </lineage>
</organism>
<feature type="compositionally biased region" description="Polar residues" evidence="5">
    <location>
        <begin position="202"/>
        <end position="215"/>
    </location>
</feature>
<dbReference type="InterPro" id="IPR036875">
    <property type="entry name" value="Znf_CCHC_sf"/>
</dbReference>
<evidence type="ECO:0000313" key="8">
    <source>
        <dbReference type="Proteomes" id="UP000078576"/>
    </source>
</evidence>
<feature type="domain" description="CCHC-type" evidence="6">
    <location>
        <begin position="229"/>
        <end position="243"/>
    </location>
</feature>
<dbReference type="PROSITE" id="PS50158">
    <property type="entry name" value="ZF_CCHC"/>
    <property type="match status" value="1"/>
</dbReference>
<dbReference type="STRING" id="694573.A0A194UT61"/>
<feature type="region of interest" description="Disordered" evidence="5">
    <location>
        <begin position="297"/>
        <end position="325"/>
    </location>
</feature>
<evidence type="ECO:0000313" key="7">
    <source>
        <dbReference type="EMBL" id="KUI54809.1"/>
    </source>
</evidence>
<dbReference type="GO" id="GO:0003676">
    <property type="term" value="F:nucleic acid binding"/>
    <property type="evidence" value="ECO:0007669"/>
    <property type="project" value="InterPro"/>
</dbReference>
<dbReference type="InterPro" id="IPR001878">
    <property type="entry name" value="Znf_CCHC"/>
</dbReference>
<dbReference type="GO" id="GO:0008270">
    <property type="term" value="F:zinc ion binding"/>
    <property type="evidence" value="ECO:0007669"/>
    <property type="project" value="UniProtKB-KW"/>
</dbReference>
<dbReference type="OrthoDB" id="444325at2759"/>
<name>A0A194UT61_CYTMA</name>
<evidence type="ECO:0000256" key="1">
    <source>
        <dbReference type="ARBA" id="ARBA00022723"/>
    </source>
</evidence>
<keyword evidence="8" id="KW-1185">Reference proteome</keyword>
<accession>A0A194UT61</accession>
<feature type="region of interest" description="Disordered" evidence="5">
    <location>
        <begin position="183"/>
        <end position="223"/>
    </location>
</feature>
<feature type="region of interest" description="Disordered" evidence="5">
    <location>
        <begin position="563"/>
        <end position="592"/>
    </location>
</feature>